<dbReference type="Pfam" id="PF23947">
    <property type="entry name" value="DUF7281"/>
    <property type="match status" value="1"/>
</dbReference>
<dbReference type="InterPro" id="IPR055705">
    <property type="entry name" value="DUF7281"/>
</dbReference>
<evidence type="ECO:0000313" key="3">
    <source>
        <dbReference type="Proteomes" id="UP001620262"/>
    </source>
</evidence>
<protein>
    <recommendedName>
        <fullName evidence="1">DUF7281 domain-containing protein</fullName>
    </recommendedName>
</protein>
<accession>A0ABW8KV87</accession>
<dbReference type="RefSeq" id="WP_283709737.1">
    <property type="nucleotide sequence ID" value="NZ_JBJDOT010000003.1"/>
</dbReference>
<evidence type="ECO:0000259" key="1">
    <source>
        <dbReference type="Pfam" id="PF23947"/>
    </source>
</evidence>
<dbReference type="EMBL" id="JBJDOT010000003">
    <property type="protein sequence ID" value="MFK3862810.1"/>
    <property type="molecule type" value="Genomic_DNA"/>
</dbReference>
<proteinExistence type="predicted"/>
<keyword evidence="3" id="KW-1185">Reference proteome</keyword>
<reference evidence="2 3" key="1">
    <citation type="submission" date="2024-11" db="EMBL/GenBank/DDBJ databases">
        <title>The Natural Products Discovery Center: Release of the First 8490 Sequenced Strains for Exploring Actinobacteria Biosynthetic Diversity.</title>
        <authorList>
            <person name="Kalkreuter E."/>
            <person name="Kautsar S.A."/>
            <person name="Yang D."/>
            <person name="Bader C.D."/>
            <person name="Teijaro C.N."/>
            <person name="Fluegel L."/>
            <person name="Davis C.M."/>
            <person name="Simpson J.R."/>
            <person name="Lauterbach L."/>
            <person name="Steele A.D."/>
            <person name="Gui C."/>
            <person name="Meng S."/>
            <person name="Li G."/>
            <person name="Viehrig K."/>
            <person name="Ye F."/>
            <person name="Su P."/>
            <person name="Kiefer A.F."/>
            <person name="Nichols A."/>
            <person name="Cepeda A.J."/>
            <person name="Yan W."/>
            <person name="Fan B."/>
            <person name="Jiang Y."/>
            <person name="Adhikari A."/>
            <person name="Zheng C.-J."/>
            <person name="Schuster L."/>
            <person name="Cowan T.M."/>
            <person name="Smanski M.J."/>
            <person name="Chevrette M.G."/>
            <person name="De Carvalho L.P.S."/>
            <person name="Shen B."/>
        </authorList>
    </citation>
    <scope>NUCLEOTIDE SEQUENCE [LARGE SCALE GENOMIC DNA]</scope>
    <source>
        <strain evidence="2 3">NPDC078403</strain>
    </source>
</reference>
<evidence type="ECO:0000313" key="2">
    <source>
        <dbReference type="EMBL" id="MFK3862810.1"/>
    </source>
</evidence>
<sequence>MKKISERAIQLLVDIANYKITEAKTKAAEEISILYNIGEFIGSKKFKYSSDDRTKARQWCEILGIKPATYNLDQSSRAEVGKHRAREKKSGINVFSEFACFKPLTGMPKVNGLPIHIPPLSHANIRPQDVQSIDADALFVIENLETFVEQLTCLLIDEKLPQSSIAIFRGSPHFGGNMEKVANKWGKEFNIPRYGFYDYDISGLIKAVEQKYDYLLLPSTEQIIDFNIKGNFEDLNQQQMELYLKFNNTPPHWLKKHIDLFKNMGGSFTQERLVSLGVSFSLVPMESVIYE</sequence>
<comment type="caution">
    <text evidence="2">The sequence shown here is derived from an EMBL/GenBank/DDBJ whole genome shotgun (WGS) entry which is preliminary data.</text>
</comment>
<name>A0ABW8KV87_9GAMM</name>
<feature type="domain" description="DUF7281" evidence="1">
    <location>
        <begin position="117"/>
        <end position="281"/>
    </location>
</feature>
<organism evidence="2 3">
    <name type="scientific">Pseudoalteromonas rhizosphaerae</name>
    <dbReference type="NCBI Taxonomy" id="2518973"/>
    <lineage>
        <taxon>Bacteria</taxon>
        <taxon>Pseudomonadati</taxon>
        <taxon>Pseudomonadota</taxon>
        <taxon>Gammaproteobacteria</taxon>
        <taxon>Alteromonadales</taxon>
        <taxon>Pseudoalteromonadaceae</taxon>
        <taxon>Pseudoalteromonas</taxon>
    </lineage>
</organism>
<gene>
    <name evidence="2" type="ORF">ACI2JU_02855</name>
</gene>
<dbReference type="Proteomes" id="UP001620262">
    <property type="component" value="Unassembled WGS sequence"/>
</dbReference>